<dbReference type="InterPro" id="IPR029044">
    <property type="entry name" value="Nucleotide-diphossugar_trans"/>
</dbReference>
<dbReference type="Proteomes" id="UP000184280">
    <property type="component" value="Unassembled WGS sequence"/>
</dbReference>
<name>A0A1M7JIV6_XYLRU</name>
<dbReference type="AlphaFoldDB" id="A0A1M7JIV6"/>
<evidence type="ECO:0000313" key="1">
    <source>
        <dbReference type="EMBL" id="SHM52427.1"/>
    </source>
</evidence>
<dbReference type="GO" id="GO:0016740">
    <property type="term" value="F:transferase activity"/>
    <property type="evidence" value="ECO:0007669"/>
    <property type="project" value="UniProtKB-KW"/>
</dbReference>
<protein>
    <submittedName>
        <fullName evidence="1">Glycosyl transferase family 2</fullName>
    </submittedName>
</protein>
<organism evidence="1 2">
    <name type="scientific">Xylanibacter ruminicola</name>
    <name type="common">Prevotella ruminicola</name>
    <dbReference type="NCBI Taxonomy" id="839"/>
    <lineage>
        <taxon>Bacteria</taxon>
        <taxon>Pseudomonadati</taxon>
        <taxon>Bacteroidota</taxon>
        <taxon>Bacteroidia</taxon>
        <taxon>Bacteroidales</taxon>
        <taxon>Prevotellaceae</taxon>
        <taxon>Xylanibacter</taxon>
    </lineage>
</organism>
<gene>
    <name evidence="1" type="ORF">SAMN04488494_2065</name>
</gene>
<sequence length="303" mass="35611">MAIMKVYTKEKEKKWWHGLRFAKDYLLNELETRKLMKTELSEPGVTSKKRKVQVVVSLTSYPKRIGTIHQDIKTLLNQTFKPDHVILSLAIEQFPGKEKDLPLELLLLRDFGLEIKWTEDIRSYKKLVPIYEEYKQHIIVTADDDLYYSRDWLEKLYKGYQKDPYNIQCNVVNAFFIDENKDIYQLRDQRVYHKEASYLNSLVGFGGVLYPPMCLYEDITEKELFMNLAPTNDDLWFWAMGILKGTRVRVIEKNNLIGKTIKETVGEGLTYLNNGDNSPFLQQLGNILNHYPKIQEKLLSESI</sequence>
<keyword evidence="1" id="KW-0808">Transferase</keyword>
<reference evidence="1 2" key="1">
    <citation type="submission" date="2016-11" db="EMBL/GenBank/DDBJ databases">
        <authorList>
            <person name="Jaros S."/>
            <person name="Januszkiewicz K."/>
            <person name="Wedrychowicz H."/>
        </authorList>
    </citation>
    <scope>NUCLEOTIDE SEQUENCE [LARGE SCALE GENOMIC DNA]</scope>
    <source>
        <strain evidence="1 2">BPI-34</strain>
    </source>
</reference>
<dbReference type="EMBL" id="FRCJ01000004">
    <property type="protein sequence ID" value="SHM52427.1"/>
    <property type="molecule type" value="Genomic_DNA"/>
</dbReference>
<dbReference type="SUPFAM" id="SSF53448">
    <property type="entry name" value="Nucleotide-diphospho-sugar transferases"/>
    <property type="match status" value="1"/>
</dbReference>
<accession>A0A1M7JIV6</accession>
<proteinExistence type="predicted"/>
<evidence type="ECO:0000313" key="2">
    <source>
        <dbReference type="Proteomes" id="UP000184280"/>
    </source>
</evidence>